<feature type="region of interest" description="Disordered" evidence="8">
    <location>
        <begin position="2121"/>
        <end position="2163"/>
    </location>
</feature>
<dbReference type="KEGG" id="pmrn:116949492"/>
<feature type="compositionally biased region" description="Basic and acidic residues" evidence="8">
    <location>
        <begin position="371"/>
        <end position="390"/>
    </location>
</feature>
<dbReference type="PROSITE" id="PS51456">
    <property type="entry name" value="MYOSIN_MOTOR"/>
    <property type="match status" value="1"/>
</dbReference>
<gene>
    <name evidence="12" type="primary">LOC116949492</name>
</gene>
<dbReference type="Gene3D" id="1.20.5.4820">
    <property type="match status" value="1"/>
</dbReference>
<feature type="region of interest" description="Disordered" evidence="8">
    <location>
        <begin position="807"/>
        <end position="868"/>
    </location>
</feature>
<comment type="similarity">
    <text evidence="1 7">Belongs to the TRAFAC class myosin-kinesin ATPase superfamily. Myosin family.</text>
</comment>
<dbReference type="Gene3D" id="1.10.10.820">
    <property type="match status" value="1"/>
</dbReference>
<evidence type="ECO:0000256" key="6">
    <source>
        <dbReference type="ARBA" id="ARBA00023203"/>
    </source>
</evidence>
<dbReference type="GO" id="GO:0016459">
    <property type="term" value="C:myosin complex"/>
    <property type="evidence" value="ECO:0007669"/>
    <property type="project" value="UniProtKB-KW"/>
</dbReference>
<evidence type="ECO:0000256" key="3">
    <source>
        <dbReference type="ARBA" id="ARBA00022840"/>
    </source>
</evidence>
<feature type="region of interest" description="Disordered" evidence="8">
    <location>
        <begin position="1"/>
        <end position="198"/>
    </location>
</feature>
<feature type="compositionally biased region" description="Acidic residues" evidence="8">
    <location>
        <begin position="18"/>
        <end position="27"/>
    </location>
</feature>
<evidence type="ECO:0000256" key="5">
    <source>
        <dbReference type="ARBA" id="ARBA00023175"/>
    </source>
</evidence>
<name>A0AAJ7TRE6_PETMA</name>
<dbReference type="InterPro" id="IPR001609">
    <property type="entry name" value="Myosin_head_motor_dom-like"/>
</dbReference>
<proteinExistence type="inferred from homology"/>
<dbReference type="InterPro" id="IPR027417">
    <property type="entry name" value="P-loop_NTPase"/>
</dbReference>
<sequence>MSASGGEVPKKVKSDTESSQDETTESSDSEKSAESSSSSEESLDEETSDRVTTTPLCPADDSAKPNKASQKSKRKFSLKEAVCPKADAPPTPPLNEEQNSEQKASDGSDGSSNGHSSDDAEPSDTDTESEESDSSDGEEDAPTELTMEAKEAPKAVSPQSAAEKEGDLPKTSPRPSGVGTVDKGRASVRPQQGKAGARALKTATTMLAGYKTKSEAVTSAAAIPARKVSLRQKRPLPKAAALHNASRLAAGLRKEAMRSLQLAQQDAPKSQGEENEAQKSTAKREGSQRVTVVAQRPSKVSQRGRETQERESMKTKESPGSGQTCDGVDAGPKRGPVPRPSPRTKAKIRHTTMMVAGVKKDAPLPALGAKAADRSSDGNKRGGNKRDARMKNAYRIGSSTLRNATMLMAGLKKENTVQGAALKPQEKDEQWKGAVESDARERGAGKSASAPTGNATLLRKTSRVMLGVRGGSAVQTATGSPAEVPTVPEKRQDEAQVEGHVATKAALTSRNCKALHKTTKVLLGMNKQNESPRKQPQAAASDVEPSDGSTAKDLKNKGESKNEGELKEEGDLKNEKDSKDEVVNTQQPDSRPAPNPKLSVMKASNLMLGLKNTPRAPEVGKSSDRPAAKDADGDGDSHGATAAENNEVMLREGKKCVGRFGAMARKARMEVLVGKLRSASGQSPGTPAGGDTKKPGMIGQLQGWIQKKMTKEVSRKEGVAKITRAVGTSSWLLKTLRKKQLSRQLSKRSLAQNDNFLSLSKGTNGRFTKLEESSSSSSSQEFLMGGFRLGSKSKEYRKVKAADTQAHGFANDTKSSKKSGKRAEGKAAAVKVLLPGGGEGCNKEEEDGSSQSSGSASEEDTKPAGSCRDGKFAIVFPRVQQVFHEDHTWDSQSVRSLHWAFTPAVQEMGTARPGRPREAPLSAQTAAQMAQWSLFGDRDKGLGAAASDHSGDLWDMDDEDPPMQKHEQLQWWSRDWVELGEDGVPDMTVLRELHEDVVLMNLQKRYERGHIYTYIGSILLSLNPYSATDIYGPDTIAMYRGSEISENPPHIFAIANIALSALSNEQRQQCVIISGESGSGKTEAAKLILGFLSATPSNSSCPQEHEGPSKQILEAIPVLEAFGNAKTLRNNNSSRFGKYLQVFVERGVISGSITSEYLLERSRVVYQAANERNYHVFYELLVGLPPQQKQRLGLQDAEMYYYLNQGGVCELPGKSDGRDFQRLRGALERLGLSLEERGALFRILAAILHLGNVYFARAEMDRQEVACVASGPEMRITADLLQVSFQKLQMSITYKLTETMREKIFSPLSVEASVKARDTLAKVLYTQLFAWIIARLNAKGASTQQGVTLAILDIYGFEDLGVNSFEQLCINYANECLQSFINKIIFKQEQEEYVRDRLSWKEVPFCDNQPCLALIAQKPHGILHILDDQTAFPQASDHSFLQKCHYHHGGNELYSKPKIPLPEFTIKHYAGRVTYQARPSWPALTVPLEGSKGLGASMKAGPLCDACMRVPPCDACMSSYSMCDACKRVSHFVEKNREHVRQDVMDLFLGSSCTLLAEIFQTRRHLAAAVPGPRGGPLGHTVSSAFQHSLQELLSRMEQCNTCLIRCLKPNSRKEAGSFEPELVRNQLRYLGILETIRIRKAGFPVRMPFDSFIRRYAVLTESTGKGKNGCLSILNILKPEPEGLFRIGLSQVFMKEALYVRLDRERERRVKVAAITIQRHLRGYILRKQYRVFREKAVVLQAHIRGFRARRRFQRYRQGGVQLRAAVRIIVLTRRYLKYKEEEKLRHEAHLGPFGTGAMANAWAPRNTAVSQLEVPPDLAMLLRVYEGKYHMHSDKVRLMSPPPMRDTRVYDLPRDINSHPFSKFSKGAFKNGCFGYLGPPVDSTLTKVITEEEQMEAISIFKLVMRFMADSTMSPMQEFLLGSYVVQRAINIPGLRQEVLCQLANQTWQNPDPASARRGWLLLANCLGCFAVPPILRPYLLKYVSDHAMNGFKSLCQRKLIQGASEAVRDPETSRQFPSTFLEWTANQRCARTTVSVHSFDGNVATVGLDSWTTGEKLGEQVLRQRGISEGCHGWTIAMYDAGTGPCELAGHDYVLDLLGDVELPQTFRKPPSYFLHSASGSGLGPGSPTPHGGGGGGAFAGAGSSHVSPQPPPPPPPPPP</sequence>
<evidence type="ECO:0000256" key="8">
    <source>
        <dbReference type="SAM" id="MobiDB-lite"/>
    </source>
</evidence>
<dbReference type="SMART" id="SM00139">
    <property type="entry name" value="MyTH4"/>
    <property type="match status" value="1"/>
</dbReference>
<dbReference type="SUPFAM" id="SSF52540">
    <property type="entry name" value="P-loop containing nucleoside triphosphate hydrolases"/>
    <property type="match status" value="1"/>
</dbReference>
<feature type="compositionally biased region" description="Acidic residues" evidence="8">
    <location>
        <begin position="119"/>
        <end position="142"/>
    </location>
</feature>
<dbReference type="RefSeq" id="XP_032822763.1">
    <property type="nucleotide sequence ID" value="XM_032966872.1"/>
</dbReference>
<evidence type="ECO:0000313" key="12">
    <source>
        <dbReference type="RefSeq" id="XP_032822763.1"/>
    </source>
</evidence>
<evidence type="ECO:0000256" key="2">
    <source>
        <dbReference type="ARBA" id="ARBA00022741"/>
    </source>
</evidence>
<dbReference type="Gene3D" id="1.20.120.720">
    <property type="entry name" value="Myosin VI head, motor domain, U50 subdomain"/>
    <property type="match status" value="1"/>
</dbReference>
<dbReference type="PROSITE" id="PS51016">
    <property type="entry name" value="MYTH4"/>
    <property type="match status" value="1"/>
</dbReference>
<dbReference type="InterPro" id="IPR051567">
    <property type="entry name" value="Unconventional_Myosin_ATPase"/>
</dbReference>
<dbReference type="PRINTS" id="PR00193">
    <property type="entry name" value="MYOSINHEAVY"/>
</dbReference>
<reference evidence="12" key="1">
    <citation type="submission" date="2025-08" db="UniProtKB">
        <authorList>
            <consortium name="RefSeq"/>
        </authorList>
    </citation>
    <scope>IDENTIFICATION</scope>
    <source>
        <tissue evidence="12">Sperm</tissue>
    </source>
</reference>
<dbReference type="Pfam" id="PF00784">
    <property type="entry name" value="MyTH4"/>
    <property type="match status" value="1"/>
</dbReference>
<dbReference type="Pfam" id="PF00063">
    <property type="entry name" value="Myosin_head"/>
    <property type="match status" value="2"/>
</dbReference>
<feature type="region of interest" description="Disordered" evidence="8">
    <location>
        <begin position="253"/>
        <end position="393"/>
    </location>
</feature>
<feature type="compositionally biased region" description="Gly residues" evidence="8">
    <location>
        <begin position="2124"/>
        <end position="2143"/>
    </location>
</feature>
<evidence type="ECO:0000313" key="11">
    <source>
        <dbReference type="Proteomes" id="UP001318040"/>
    </source>
</evidence>
<dbReference type="InterPro" id="IPR000048">
    <property type="entry name" value="IQ_motif_EF-hand-BS"/>
</dbReference>
<feature type="compositionally biased region" description="Basic and acidic residues" evidence="8">
    <location>
        <begin position="550"/>
        <end position="582"/>
    </location>
</feature>
<evidence type="ECO:0000256" key="7">
    <source>
        <dbReference type="PROSITE-ProRule" id="PRU00782"/>
    </source>
</evidence>
<feature type="region of interest" description="Disordered" evidence="8">
    <location>
        <begin position="417"/>
        <end position="646"/>
    </location>
</feature>
<dbReference type="FunFam" id="1.10.10.820:FF:000001">
    <property type="entry name" value="Myosin heavy chain"/>
    <property type="match status" value="1"/>
</dbReference>
<dbReference type="Proteomes" id="UP001318040">
    <property type="component" value="Chromosome 37"/>
</dbReference>
<dbReference type="Gene3D" id="3.40.850.10">
    <property type="entry name" value="Kinesin motor domain"/>
    <property type="match status" value="2"/>
</dbReference>
<evidence type="ECO:0000259" key="9">
    <source>
        <dbReference type="PROSITE" id="PS51016"/>
    </source>
</evidence>
<dbReference type="InterPro" id="IPR036961">
    <property type="entry name" value="Kinesin_motor_dom_sf"/>
</dbReference>
<dbReference type="Pfam" id="PF00612">
    <property type="entry name" value="IQ"/>
    <property type="match status" value="2"/>
</dbReference>
<keyword evidence="2 7" id="KW-0547">Nucleotide-binding</keyword>
<evidence type="ECO:0000259" key="10">
    <source>
        <dbReference type="PROSITE" id="PS51456"/>
    </source>
</evidence>
<dbReference type="GO" id="GO:0005524">
    <property type="term" value="F:ATP binding"/>
    <property type="evidence" value="ECO:0007669"/>
    <property type="project" value="UniProtKB-UniRule"/>
</dbReference>
<dbReference type="CDD" id="cd23767">
    <property type="entry name" value="IQCD"/>
    <property type="match status" value="1"/>
</dbReference>
<dbReference type="PANTHER" id="PTHR22692">
    <property type="entry name" value="MYOSIN VII, XV"/>
    <property type="match status" value="1"/>
</dbReference>
<feature type="compositionally biased region" description="Basic and acidic residues" evidence="8">
    <location>
        <begin position="621"/>
        <end position="637"/>
    </location>
</feature>
<dbReference type="PROSITE" id="PS50096">
    <property type="entry name" value="IQ"/>
    <property type="match status" value="2"/>
</dbReference>
<feature type="binding site" evidence="7">
    <location>
        <begin position="1075"/>
        <end position="1082"/>
    </location>
    <ligand>
        <name>ATP</name>
        <dbReference type="ChEBI" id="CHEBI:30616"/>
    </ligand>
</feature>
<dbReference type="InterPro" id="IPR000857">
    <property type="entry name" value="MyTH4_dom"/>
</dbReference>
<organism evidence="11 12">
    <name type="scientific">Petromyzon marinus</name>
    <name type="common">Sea lamprey</name>
    <dbReference type="NCBI Taxonomy" id="7757"/>
    <lineage>
        <taxon>Eukaryota</taxon>
        <taxon>Metazoa</taxon>
        <taxon>Chordata</taxon>
        <taxon>Craniata</taxon>
        <taxon>Vertebrata</taxon>
        <taxon>Cyclostomata</taxon>
        <taxon>Hyperoartia</taxon>
        <taxon>Petromyzontiformes</taxon>
        <taxon>Petromyzontidae</taxon>
        <taxon>Petromyzon</taxon>
    </lineage>
</organism>
<protein>
    <submittedName>
        <fullName evidence="12">Unconventional myosin-XV-like</fullName>
    </submittedName>
</protein>
<evidence type="ECO:0000256" key="4">
    <source>
        <dbReference type="ARBA" id="ARBA00023123"/>
    </source>
</evidence>
<keyword evidence="6 7" id="KW-0009">Actin-binding</keyword>
<accession>A0AAJ7TRE6</accession>
<feature type="compositionally biased region" description="Basic and acidic residues" evidence="8">
    <location>
        <begin position="424"/>
        <end position="444"/>
    </location>
</feature>
<dbReference type="PANTHER" id="PTHR22692:SF26">
    <property type="entry name" value="SH3 DOMAIN-CONTAINING PROTEIN"/>
    <property type="match status" value="1"/>
</dbReference>
<feature type="compositionally biased region" description="Basic and acidic residues" evidence="8">
    <location>
        <begin position="303"/>
        <end position="317"/>
    </location>
</feature>
<dbReference type="SMART" id="SM00242">
    <property type="entry name" value="MYSc"/>
    <property type="match status" value="1"/>
</dbReference>
<dbReference type="GO" id="GO:0003774">
    <property type="term" value="F:cytoskeletal motor activity"/>
    <property type="evidence" value="ECO:0007669"/>
    <property type="project" value="UniProtKB-UniRule"/>
</dbReference>
<feature type="compositionally biased region" description="Low complexity" evidence="8">
    <location>
        <begin position="105"/>
        <end position="115"/>
    </location>
</feature>
<feature type="region of interest" description="Actin-binding" evidence="7">
    <location>
        <begin position="1590"/>
        <end position="1612"/>
    </location>
</feature>
<keyword evidence="4 7" id="KW-0518">Myosin</keyword>
<keyword evidence="5 7" id="KW-0505">Motor protein</keyword>
<dbReference type="Gene3D" id="1.25.40.530">
    <property type="entry name" value="MyTH4 domain"/>
    <property type="match status" value="1"/>
</dbReference>
<dbReference type="SMART" id="SM00015">
    <property type="entry name" value="IQ"/>
    <property type="match status" value="2"/>
</dbReference>
<evidence type="ECO:0000256" key="1">
    <source>
        <dbReference type="ARBA" id="ARBA00008314"/>
    </source>
</evidence>
<feature type="compositionally biased region" description="Pro residues" evidence="8">
    <location>
        <begin position="2152"/>
        <end position="2163"/>
    </location>
</feature>
<feature type="domain" description="Myosin motor" evidence="10">
    <location>
        <begin position="982"/>
        <end position="1708"/>
    </location>
</feature>
<dbReference type="GO" id="GO:0003779">
    <property type="term" value="F:actin binding"/>
    <property type="evidence" value="ECO:0007669"/>
    <property type="project" value="UniProtKB-KW"/>
</dbReference>
<dbReference type="Gene3D" id="1.20.58.530">
    <property type="match status" value="2"/>
</dbReference>
<feature type="region of interest" description="Disordered" evidence="8">
    <location>
        <begin position="675"/>
        <end position="697"/>
    </location>
</feature>
<keyword evidence="3 7" id="KW-0067">ATP-binding</keyword>
<keyword evidence="11" id="KW-1185">Reference proteome</keyword>
<dbReference type="InterPro" id="IPR038185">
    <property type="entry name" value="MyTH4_dom_sf"/>
</dbReference>
<feature type="domain" description="MyTH4" evidence="9">
    <location>
        <begin position="1878"/>
        <end position="2030"/>
    </location>
</feature>